<evidence type="ECO:0000256" key="1">
    <source>
        <dbReference type="SAM" id="Coils"/>
    </source>
</evidence>
<dbReference type="GO" id="GO:0016787">
    <property type="term" value="F:hydrolase activity"/>
    <property type="evidence" value="ECO:0007669"/>
    <property type="project" value="UniProtKB-KW"/>
</dbReference>
<protein>
    <submittedName>
        <fullName evidence="2">Transposon TX1 putative 149 kDa protein</fullName>
        <ecNumber evidence="2">3.1.27.-</ecNumber>
    </submittedName>
</protein>
<dbReference type="PANTHER" id="PTHR33710:SF80">
    <property type="entry name" value="ENDONUCLEASE_EXONUCLEASE_PHOSPHATASE"/>
    <property type="match status" value="1"/>
</dbReference>
<keyword evidence="2" id="KW-0378">Hydrolase</keyword>
<proteinExistence type="predicted"/>
<dbReference type="InterPro" id="IPR036691">
    <property type="entry name" value="Endo/exonu/phosph_ase_sf"/>
</dbReference>
<name>A0A0B2SXA8_GLYSO</name>
<evidence type="ECO:0000313" key="2">
    <source>
        <dbReference type="EMBL" id="KHN42238.1"/>
    </source>
</evidence>
<dbReference type="EC" id="3.1.27.-" evidence="2"/>
<dbReference type="EMBL" id="KN644649">
    <property type="protein sequence ID" value="KHN42238.1"/>
    <property type="molecule type" value="Genomic_DNA"/>
</dbReference>
<dbReference type="SUPFAM" id="SSF56219">
    <property type="entry name" value="DNase I-like"/>
    <property type="match status" value="1"/>
</dbReference>
<dbReference type="PANTHER" id="PTHR33710">
    <property type="entry name" value="BNAC02G09200D PROTEIN"/>
    <property type="match status" value="1"/>
</dbReference>
<feature type="non-terminal residue" evidence="2">
    <location>
        <position position="393"/>
    </location>
</feature>
<organism evidence="2">
    <name type="scientific">Glycine soja</name>
    <name type="common">Wild soybean</name>
    <dbReference type="NCBI Taxonomy" id="3848"/>
    <lineage>
        <taxon>Eukaryota</taxon>
        <taxon>Viridiplantae</taxon>
        <taxon>Streptophyta</taxon>
        <taxon>Embryophyta</taxon>
        <taxon>Tracheophyta</taxon>
        <taxon>Spermatophyta</taxon>
        <taxon>Magnoliopsida</taxon>
        <taxon>eudicotyledons</taxon>
        <taxon>Gunneridae</taxon>
        <taxon>Pentapetalae</taxon>
        <taxon>rosids</taxon>
        <taxon>fabids</taxon>
        <taxon>Fabales</taxon>
        <taxon>Fabaceae</taxon>
        <taxon>Papilionoideae</taxon>
        <taxon>50 kb inversion clade</taxon>
        <taxon>NPAAA clade</taxon>
        <taxon>indigoferoid/millettioid clade</taxon>
        <taxon>Phaseoleae</taxon>
        <taxon>Glycine</taxon>
        <taxon>Glycine subgen. Soja</taxon>
    </lineage>
</organism>
<accession>A0A0B2SXA8</accession>
<feature type="coiled-coil region" evidence="1">
    <location>
        <begin position="158"/>
        <end position="185"/>
    </location>
</feature>
<feature type="non-terminal residue" evidence="2">
    <location>
        <position position="1"/>
    </location>
</feature>
<sequence>VIGDFNNVTKAQDRIGGKAVTESEYIDLLNMMETTGLAEMDTTGEFYTWTNKQVIGTIYSRIDRVLGNLDWFQDNLDTVLTVLPASVSDHALLCVSRKDPIIKNNKNFRFSNCLIEMEGYNDMVKASWSRPTRGSPMVRLWNKLKRLQQDMRRFSKPLSNLKQNLIKAREDLQFAQENLRNNNMNGDSIDRVRQLTEEVINLNELEEKMLMQRAKVDWIRKGDGNNSFFHAIIKSRNNRRNIYMLQKTDGTLLENQSEIEDEIMDFYKKLMGTEDSQLHHIDIDAMRNGKQVNMEQRRYLVSNITEQDIERALKGIGDDKSPGIDGFGAKFFKASWCIVKEDVIAAILEFFNIGRLYRGFNNTVVTLIPKGDNARYVKDYHPIVGCTIVYKII</sequence>
<dbReference type="Proteomes" id="UP000053555">
    <property type="component" value="Unassembled WGS sequence"/>
</dbReference>
<dbReference type="AlphaFoldDB" id="A0A0B2SXA8"/>
<reference evidence="2" key="1">
    <citation type="submission" date="2014-07" db="EMBL/GenBank/DDBJ databases">
        <title>Identification of a novel salt tolerance gene in wild soybean by whole-genome sequencing.</title>
        <authorList>
            <person name="Lam H.-M."/>
            <person name="Qi X."/>
            <person name="Li M.-W."/>
            <person name="Liu X."/>
            <person name="Xie M."/>
            <person name="Ni M."/>
            <person name="Xu X."/>
        </authorList>
    </citation>
    <scope>NUCLEOTIDE SEQUENCE [LARGE SCALE GENOMIC DNA]</scope>
    <source>
        <tissue evidence="2">Root</tissue>
    </source>
</reference>
<gene>
    <name evidence="2" type="ORF">glysoja_044119</name>
</gene>
<keyword evidence="1" id="KW-0175">Coiled coil</keyword>
<dbReference type="Gene3D" id="3.60.10.10">
    <property type="entry name" value="Endonuclease/exonuclease/phosphatase"/>
    <property type="match status" value="1"/>
</dbReference>